<keyword evidence="6 14" id="KW-0378">Hydrolase</keyword>
<dbReference type="GO" id="GO:0016887">
    <property type="term" value="F:ATP hydrolysis activity"/>
    <property type="evidence" value="ECO:0007669"/>
    <property type="project" value="RHEA"/>
</dbReference>
<reference evidence="16 17" key="1">
    <citation type="journal article" date="2010" name="J. Bacteriol.">
        <title>Complete genome sequence of "Candidatus Puniceispirillum marinum" IMCC1322, a representative of the SAR116 clade in the Alphaproteobacteria.</title>
        <authorList>
            <person name="Oh H.M."/>
            <person name="Kwon K.K."/>
            <person name="Kang I."/>
            <person name="Kang S.G."/>
            <person name="Lee J.H."/>
            <person name="Kim S.J."/>
            <person name="Cho J.C."/>
        </authorList>
    </citation>
    <scope>NUCLEOTIDE SEQUENCE [LARGE SCALE GENOMIC DNA]</scope>
    <source>
        <strain evidence="16 17">IMCC1322</strain>
    </source>
</reference>
<dbReference type="GO" id="GO:1990077">
    <property type="term" value="C:primosome complex"/>
    <property type="evidence" value="ECO:0007669"/>
    <property type="project" value="UniProtKB-UniRule"/>
</dbReference>
<protein>
    <recommendedName>
        <fullName evidence="13 14">Replicative DNA helicase</fullName>
        <ecNumber evidence="13 14">5.6.2.3</ecNumber>
    </recommendedName>
</protein>
<evidence type="ECO:0000256" key="2">
    <source>
        <dbReference type="ARBA" id="ARBA00011643"/>
    </source>
</evidence>
<keyword evidence="9 14" id="KW-0238">DNA-binding</keyword>
<dbReference type="Gene3D" id="1.10.860.10">
    <property type="entry name" value="DNAb Helicase, Chain A"/>
    <property type="match status" value="1"/>
</dbReference>
<dbReference type="GO" id="GO:0005524">
    <property type="term" value="F:ATP binding"/>
    <property type="evidence" value="ECO:0007669"/>
    <property type="project" value="UniProtKB-UniRule"/>
</dbReference>
<evidence type="ECO:0000256" key="1">
    <source>
        <dbReference type="ARBA" id="ARBA00008428"/>
    </source>
</evidence>
<dbReference type="PANTHER" id="PTHR30153">
    <property type="entry name" value="REPLICATIVE DNA HELICASE DNAB"/>
    <property type="match status" value="1"/>
</dbReference>
<dbReference type="InterPro" id="IPR007694">
    <property type="entry name" value="DNA_helicase_DnaB-like_C"/>
</dbReference>
<dbReference type="SUPFAM" id="SSF52540">
    <property type="entry name" value="P-loop containing nucleoside triphosphate hydrolases"/>
    <property type="match status" value="1"/>
</dbReference>
<evidence type="ECO:0000313" key="17">
    <source>
        <dbReference type="Proteomes" id="UP000007460"/>
    </source>
</evidence>
<keyword evidence="8 14" id="KW-0067">ATP-binding</keyword>
<dbReference type="NCBIfam" id="TIGR00665">
    <property type="entry name" value="DnaB"/>
    <property type="match status" value="1"/>
</dbReference>
<evidence type="ECO:0000256" key="9">
    <source>
        <dbReference type="ARBA" id="ARBA00023125"/>
    </source>
</evidence>
<keyword evidence="3 14" id="KW-0639">Primosome</keyword>
<evidence type="ECO:0000256" key="3">
    <source>
        <dbReference type="ARBA" id="ARBA00022515"/>
    </source>
</evidence>
<dbReference type="PANTHER" id="PTHR30153:SF2">
    <property type="entry name" value="REPLICATIVE DNA HELICASE"/>
    <property type="match status" value="1"/>
</dbReference>
<evidence type="ECO:0000256" key="10">
    <source>
        <dbReference type="ARBA" id="ARBA00023235"/>
    </source>
</evidence>
<dbReference type="Pfam" id="PF03796">
    <property type="entry name" value="DnaB_C"/>
    <property type="match status" value="1"/>
</dbReference>
<dbReference type="STRING" id="488538.SAR116_0645"/>
<evidence type="ECO:0000256" key="4">
    <source>
        <dbReference type="ARBA" id="ARBA00022705"/>
    </source>
</evidence>
<dbReference type="PROSITE" id="PS51199">
    <property type="entry name" value="SF4_HELICASE"/>
    <property type="match status" value="1"/>
</dbReference>
<proteinExistence type="inferred from homology"/>
<dbReference type="Proteomes" id="UP000007460">
    <property type="component" value="Chromosome"/>
</dbReference>
<comment type="subunit">
    <text evidence="2">Homohexamer.</text>
</comment>
<comment type="catalytic activity">
    <reaction evidence="12 14">
        <text>ATP + H2O = ADP + phosphate + H(+)</text>
        <dbReference type="Rhea" id="RHEA:13065"/>
        <dbReference type="ChEBI" id="CHEBI:15377"/>
        <dbReference type="ChEBI" id="CHEBI:15378"/>
        <dbReference type="ChEBI" id="CHEBI:30616"/>
        <dbReference type="ChEBI" id="CHEBI:43474"/>
        <dbReference type="ChEBI" id="CHEBI:456216"/>
        <dbReference type="EC" id="5.6.2.3"/>
    </reaction>
</comment>
<dbReference type="InterPro" id="IPR036185">
    <property type="entry name" value="DNA_heli_DnaB-like_N_sf"/>
</dbReference>
<dbReference type="EC" id="5.6.2.3" evidence="13 14"/>
<sequence length="499" mass="55152">MAEEQTNIKPFPTGVSGTGPTRQMPHNLPAEQNLLGALLLDNSVMERIDDRLRAEHFYDPLHGRIFQTIMRMIERGQLANPVTLKSFFTGSDEFPDSDTQNYLTDLADGVISISQAPDYAHTIHEAHLRRELILISDQVITDAIQPEVDTPASTQIETAEAHLFRLAENDTASTGLRGFDTIVAASVNQADLARKNDGHLSGSSTGLTDLNNLLGGLQRSDLIILAGRPAMGKTALATNIAFHAATTTKTGEVASPVAFFSLEMAAEQLGTRILSERARVDSESIRRGKLDSQEFDQLVAASTAISSAPFYIDDTPALSVSQLASRARRLKRTSGLGVIVVDYLQLLTAQLGVRSENRVQEISNISRTLKAIAKELDVPVLALSQLSRAVEMREDKRPNLSDLRESGSIEQDADVVMFVYREEYYLNKREPEQKMEESVDTFNIRHADWLSKMQSAENKAEIIVAKQRHGPTGSVNVHFEKRFTHFTDLTESTHLPEGF</sequence>
<keyword evidence="4 14" id="KW-0235">DNA replication</keyword>
<comment type="function">
    <text evidence="11 14">The main replicative DNA helicase, it participates in initiation and elongation during chromosome replication. Travels ahead of the DNA replisome, separating dsDNA into templates for DNA synthesis. A processive ATP-dependent 5'-3' DNA helicase it has DNA-dependent ATPase activity.</text>
</comment>
<dbReference type="GO" id="GO:0006269">
    <property type="term" value="P:DNA replication, synthesis of primer"/>
    <property type="evidence" value="ECO:0007669"/>
    <property type="project" value="UniProtKB-UniRule"/>
</dbReference>
<feature type="domain" description="SF4 helicase" evidence="15">
    <location>
        <begin position="196"/>
        <end position="493"/>
    </location>
</feature>
<dbReference type="KEGG" id="apb:SAR116_0645"/>
<evidence type="ECO:0000256" key="11">
    <source>
        <dbReference type="ARBA" id="ARBA00044932"/>
    </source>
</evidence>
<evidence type="ECO:0000256" key="6">
    <source>
        <dbReference type="ARBA" id="ARBA00022801"/>
    </source>
</evidence>
<dbReference type="InterPro" id="IPR027417">
    <property type="entry name" value="P-loop_NTPase"/>
</dbReference>
<evidence type="ECO:0000256" key="14">
    <source>
        <dbReference type="RuleBase" id="RU362085"/>
    </source>
</evidence>
<dbReference type="InterPro" id="IPR007692">
    <property type="entry name" value="DNA_helicase_DnaB"/>
</dbReference>
<dbReference type="OrthoDB" id="9773982at2"/>
<name>D5BRJ1_PUNMI</name>
<evidence type="ECO:0000256" key="5">
    <source>
        <dbReference type="ARBA" id="ARBA00022741"/>
    </source>
</evidence>
<dbReference type="NCBIfam" id="NF006606">
    <property type="entry name" value="PRK09165.1"/>
    <property type="match status" value="1"/>
</dbReference>
<evidence type="ECO:0000256" key="13">
    <source>
        <dbReference type="NCBIfam" id="TIGR00665"/>
    </source>
</evidence>
<keyword evidence="7 14" id="KW-0347">Helicase</keyword>
<accession>D5BRJ1</accession>
<dbReference type="GO" id="GO:0005829">
    <property type="term" value="C:cytosol"/>
    <property type="evidence" value="ECO:0007669"/>
    <property type="project" value="TreeGrafter"/>
</dbReference>
<dbReference type="eggNOG" id="COG0305">
    <property type="taxonomic scope" value="Bacteria"/>
</dbReference>
<evidence type="ECO:0000256" key="8">
    <source>
        <dbReference type="ARBA" id="ARBA00022840"/>
    </source>
</evidence>
<evidence type="ECO:0000256" key="7">
    <source>
        <dbReference type="ARBA" id="ARBA00022806"/>
    </source>
</evidence>
<keyword evidence="10" id="KW-0413">Isomerase</keyword>
<dbReference type="CDD" id="cd00984">
    <property type="entry name" value="DnaB_C"/>
    <property type="match status" value="1"/>
</dbReference>
<evidence type="ECO:0000256" key="12">
    <source>
        <dbReference type="ARBA" id="ARBA00048954"/>
    </source>
</evidence>
<dbReference type="EMBL" id="CP001751">
    <property type="protein sequence ID" value="ADE38888.1"/>
    <property type="molecule type" value="Genomic_DNA"/>
</dbReference>
<organism evidence="16 17">
    <name type="scientific">Puniceispirillum marinum (strain IMCC1322)</name>
    <dbReference type="NCBI Taxonomy" id="488538"/>
    <lineage>
        <taxon>Bacteria</taxon>
        <taxon>Pseudomonadati</taxon>
        <taxon>Pseudomonadota</taxon>
        <taxon>Alphaproteobacteria</taxon>
        <taxon>Candidatus Puniceispirillales</taxon>
        <taxon>Candidatus Puniceispirillaceae</taxon>
        <taxon>Candidatus Puniceispirillum</taxon>
    </lineage>
</organism>
<dbReference type="RefSeq" id="WP_013045517.1">
    <property type="nucleotide sequence ID" value="NC_014010.1"/>
</dbReference>
<gene>
    <name evidence="16" type="ordered locus">SAR116_0645</name>
</gene>
<dbReference type="InterPro" id="IPR007693">
    <property type="entry name" value="DNA_helicase_DnaB-like_N"/>
</dbReference>
<dbReference type="GO" id="GO:0043139">
    <property type="term" value="F:5'-3' DNA helicase activity"/>
    <property type="evidence" value="ECO:0007669"/>
    <property type="project" value="UniProtKB-EC"/>
</dbReference>
<dbReference type="Gene3D" id="3.40.50.300">
    <property type="entry name" value="P-loop containing nucleotide triphosphate hydrolases"/>
    <property type="match status" value="1"/>
</dbReference>
<dbReference type="HOGENOM" id="CLU_005373_0_0_5"/>
<dbReference type="GO" id="GO:0003677">
    <property type="term" value="F:DNA binding"/>
    <property type="evidence" value="ECO:0007669"/>
    <property type="project" value="UniProtKB-UniRule"/>
</dbReference>
<dbReference type="AlphaFoldDB" id="D5BRJ1"/>
<comment type="similarity">
    <text evidence="1 14">Belongs to the helicase family. DnaB subfamily.</text>
</comment>
<evidence type="ECO:0000313" key="16">
    <source>
        <dbReference type="EMBL" id="ADE38888.1"/>
    </source>
</evidence>
<evidence type="ECO:0000259" key="15">
    <source>
        <dbReference type="PROSITE" id="PS51199"/>
    </source>
</evidence>
<dbReference type="Pfam" id="PF00772">
    <property type="entry name" value="DnaB"/>
    <property type="match status" value="1"/>
</dbReference>
<dbReference type="InterPro" id="IPR016136">
    <property type="entry name" value="DNA_helicase_N/primase_C"/>
</dbReference>
<keyword evidence="5 14" id="KW-0547">Nucleotide-binding</keyword>
<keyword evidence="17" id="KW-1185">Reference proteome</keyword>
<dbReference type="SUPFAM" id="SSF48024">
    <property type="entry name" value="N-terminal domain of DnaB helicase"/>
    <property type="match status" value="1"/>
</dbReference>